<comment type="caution">
    <text evidence="1">The sequence shown here is derived from an EMBL/GenBank/DDBJ whole genome shotgun (WGS) entry which is preliminary data.</text>
</comment>
<proteinExistence type="predicted"/>
<evidence type="ECO:0000313" key="1">
    <source>
        <dbReference type="EMBL" id="MFC0675773.1"/>
    </source>
</evidence>
<accession>A0ABV6RII4</accession>
<sequence>MTAPPPPPAVRPGWAPFLVPGTRVVLRHAIDPGAAPHGETRSDALGTVQAADADAVTIMTRRGEVTVLRGLVLAAKEVPPPPRRRPRTPPPG</sequence>
<reference evidence="1 2" key="1">
    <citation type="submission" date="2024-09" db="EMBL/GenBank/DDBJ databases">
        <authorList>
            <person name="Sun Q."/>
            <person name="Mori K."/>
        </authorList>
    </citation>
    <scope>NUCLEOTIDE SEQUENCE [LARGE SCALE GENOMIC DNA]</scope>
    <source>
        <strain evidence="1 2">CICC 10874</strain>
    </source>
</reference>
<dbReference type="RefSeq" id="WP_376982806.1">
    <property type="nucleotide sequence ID" value="NZ_JBHLSV010000029.1"/>
</dbReference>
<dbReference type="EMBL" id="JBHLSV010000029">
    <property type="protein sequence ID" value="MFC0675773.1"/>
    <property type="molecule type" value="Genomic_DNA"/>
</dbReference>
<protein>
    <submittedName>
        <fullName evidence="1">Acetyltransferase</fullName>
    </submittedName>
</protein>
<name>A0ABV6RII4_9MICO</name>
<dbReference type="Proteomes" id="UP001589793">
    <property type="component" value="Unassembled WGS sequence"/>
</dbReference>
<keyword evidence="2" id="KW-1185">Reference proteome</keyword>
<evidence type="ECO:0000313" key="2">
    <source>
        <dbReference type="Proteomes" id="UP001589793"/>
    </source>
</evidence>
<organism evidence="1 2">
    <name type="scientific">Brachybacterium hainanense</name>
    <dbReference type="NCBI Taxonomy" id="1541174"/>
    <lineage>
        <taxon>Bacteria</taxon>
        <taxon>Bacillati</taxon>
        <taxon>Actinomycetota</taxon>
        <taxon>Actinomycetes</taxon>
        <taxon>Micrococcales</taxon>
        <taxon>Dermabacteraceae</taxon>
        <taxon>Brachybacterium</taxon>
    </lineage>
</organism>
<gene>
    <name evidence="1" type="ORF">ACFFF6_17625</name>
</gene>